<keyword evidence="1" id="KW-0175">Coiled coil</keyword>
<dbReference type="OrthoDB" id="10014807at2759"/>
<evidence type="ECO:0000313" key="4">
    <source>
        <dbReference type="RefSeq" id="XP_013417282.1"/>
    </source>
</evidence>
<dbReference type="GO" id="GO:0034451">
    <property type="term" value="C:centriolar satellite"/>
    <property type="evidence" value="ECO:0007669"/>
    <property type="project" value="TreeGrafter"/>
</dbReference>
<organism evidence="3 4">
    <name type="scientific">Lingula anatina</name>
    <name type="common">Brachiopod</name>
    <name type="synonym">Lingula unguis</name>
    <dbReference type="NCBI Taxonomy" id="7574"/>
    <lineage>
        <taxon>Eukaryota</taxon>
        <taxon>Metazoa</taxon>
        <taxon>Spiralia</taxon>
        <taxon>Lophotrochozoa</taxon>
        <taxon>Brachiopoda</taxon>
        <taxon>Linguliformea</taxon>
        <taxon>Lingulata</taxon>
        <taxon>Lingulida</taxon>
        <taxon>Linguloidea</taxon>
        <taxon>Lingulidae</taxon>
        <taxon>Lingula</taxon>
    </lineage>
</organism>
<dbReference type="Pfam" id="PF15254">
    <property type="entry name" value="CCDC14"/>
    <property type="match status" value="2"/>
</dbReference>
<gene>
    <name evidence="4" type="primary">LOC106178586</name>
</gene>
<sequence length="805" mass="90795">MFARPTKKVTSGKQSHSKTSKKTKPTTSISSMEKRRKVQPEKKNMGNEDAYSLYSTESEDQVTLANKDLQRCAKLLSVMLEKDSGPSERNRIKQSHVGKKVAMSQTKPEIGRQTFAKQTNVNPGQSAKTVNGLDTKSAAVGKPPFNQRLVSSTPDPIDFDEEPQRQPRIQVHVPSGEQYITHENGLLQQQQQVQTGNPSEQYGPRSKSEKIMEKPPHVTNGSYTERMTHEDGNRYMERIPQRDRENVQYRDSTDGMESRPNYLHQRLQEIPERLTDNLHNHARGSVLPQIPQPGSTHDVSIPAQGASITGENKENDHGSVAHVSGLHARSPQESKDWKTLKYLLKESKAVADMSGDTEARRLLEEIAKMVRKLSVDSAHPSQVSVDLAMQPLRSENCQLRRQLRIVNQQLRELQRTKHGVPEKEIVDYEVVHLQAVKFSLEKQLKESKAAVIRLQTEVSELKDELEKCRREKMEMIDVLGDKATDGIDSHKDELQASNRLRAEIAQLKTEHKTLLGDVAAKESENHILGITLQERDQEIDKLQDLVRGLQQSMGTLLQDLQTSGFRHAPSHNRPERDLTSRQTERTLQRSQNASADSLHQYNDFYQAQKSIKKGDSVFGQKVPDKDENLITNDHDQTLISEDEAMNLSADSGVKSTRHSQEIIENEEGSPYRQVSPPVITSEILARHEKERSRYSVTDYFNKYPNHNLQLVLGDRPMGGQTVKLEMNSVTPGLSGTQAQFNVPQQQSVYKGTALDTSLSTISDLQSVTSSAATWTSADDEAFRMGLSNLDDNITKLQHTLKHLHR</sequence>
<feature type="compositionally biased region" description="Polar residues" evidence="2">
    <location>
        <begin position="115"/>
        <end position="134"/>
    </location>
</feature>
<dbReference type="InterPro" id="IPR029343">
    <property type="entry name" value="CCDC14"/>
</dbReference>
<dbReference type="Proteomes" id="UP000085678">
    <property type="component" value="Unplaced"/>
</dbReference>
<feature type="coiled-coil region" evidence="1">
    <location>
        <begin position="444"/>
        <end position="552"/>
    </location>
</feature>
<name>A0A1S3K429_LINAN</name>
<reference evidence="4" key="1">
    <citation type="submission" date="2025-08" db="UniProtKB">
        <authorList>
            <consortium name="RefSeq"/>
        </authorList>
    </citation>
    <scope>IDENTIFICATION</scope>
    <source>
        <tissue evidence="4">Gonads</tissue>
    </source>
</reference>
<dbReference type="RefSeq" id="XP_013417282.1">
    <property type="nucleotide sequence ID" value="XM_013561828.1"/>
</dbReference>
<feature type="region of interest" description="Disordered" evidence="2">
    <location>
        <begin position="189"/>
        <end position="225"/>
    </location>
</feature>
<feature type="region of interest" description="Disordered" evidence="2">
    <location>
        <begin position="82"/>
        <end position="165"/>
    </location>
</feature>
<dbReference type="GO" id="GO:0071539">
    <property type="term" value="P:protein localization to centrosome"/>
    <property type="evidence" value="ECO:0007669"/>
    <property type="project" value="TreeGrafter"/>
</dbReference>
<dbReference type="InParanoid" id="A0A1S3K429"/>
<feature type="compositionally biased region" description="Basic and acidic residues" evidence="2">
    <location>
        <begin position="82"/>
        <end position="91"/>
    </location>
</feature>
<feature type="compositionally biased region" description="Polar residues" evidence="2">
    <location>
        <begin position="588"/>
        <end position="599"/>
    </location>
</feature>
<feature type="compositionally biased region" description="Basic and acidic residues" evidence="2">
    <location>
        <begin position="572"/>
        <end position="587"/>
    </location>
</feature>
<dbReference type="PANTHER" id="PTHR22367:SF2">
    <property type="entry name" value="COILED-COIL DOMAIN-CONTAINING PROTEIN 14"/>
    <property type="match status" value="1"/>
</dbReference>
<evidence type="ECO:0000256" key="2">
    <source>
        <dbReference type="SAM" id="MobiDB-lite"/>
    </source>
</evidence>
<protein>
    <submittedName>
        <fullName evidence="4">Coiled-coil domain-containing protein 14 isoform X3</fullName>
    </submittedName>
</protein>
<evidence type="ECO:0000313" key="3">
    <source>
        <dbReference type="Proteomes" id="UP000085678"/>
    </source>
</evidence>
<dbReference type="PANTHER" id="PTHR22367">
    <property type="entry name" value="COILED-COIL DOMAIN-CONTAINING PROTEIN 14"/>
    <property type="match status" value="1"/>
</dbReference>
<evidence type="ECO:0000256" key="1">
    <source>
        <dbReference type="SAM" id="Coils"/>
    </source>
</evidence>
<accession>A0A1S3K429</accession>
<dbReference type="OMA" id="ASCRSEN"/>
<proteinExistence type="predicted"/>
<dbReference type="AlphaFoldDB" id="A0A1S3K429"/>
<feature type="region of interest" description="Disordered" evidence="2">
    <location>
        <begin position="565"/>
        <end position="599"/>
    </location>
</feature>
<keyword evidence="3" id="KW-1185">Reference proteome</keyword>
<feature type="region of interest" description="Disordered" evidence="2">
    <location>
        <begin position="1"/>
        <end position="53"/>
    </location>
</feature>
<feature type="compositionally biased region" description="Basic residues" evidence="2">
    <location>
        <begin position="15"/>
        <end position="24"/>
    </location>
</feature>
<feature type="compositionally biased region" description="Basic and acidic residues" evidence="2">
    <location>
        <begin position="206"/>
        <end position="216"/>
    </location>
</feature>
<dbReference type="STRING" id="7574.A0A1S3K429"/>
<dbReference type="GeneID" id="106178586"/>